<keyword evidence="3" id="KW-1185">Reference proteome</keyword>
<accession>A0A2J5I6U1</accession>
<dbReference type="Proteomes" id="UP000235023">
    <property type="component" value="Unassembled WGS sequence"/>
</dbReference>
<sequence>MLVSRALFAACGLFATHAAAQVGVFEVGFQPINQESLGSESSYQIKWSVQEGDDFQNTYMTNFCYWKGPQVTIQGYTITGENADSNVTVTLYGETKQQGEPYSQTMEGPTNGTVKWGPNKVGTWCLEEH</sequence>
<protein>
    <submittedName>
        <fullName evidence="2">Uncharacterized protein</fullName>
    </submittedName>
</protein>
<evidence type="ECO:0000313" key="2">
    <source>
        <dbReference type="EMBL" id="PLN85683.1"/>
    </source>
</evidence>
<feature type="chain" id="PRO_5014476121" evidence="1">
    <location>
        <begin position="21"/>
        <end position="129"/>
    </location>
</feature>
<feature type="signal peptide" evidence="1">
    <location>
        <begin position="1"/>
        <end position="20"/>
    </location>
</feature>
<dbReference type="AlphaFoldDB" id="A0A2J5I6U1"/>
<organism evidence="2 3">
    <name type="scientific">Aspergillus taichungensis</name>
    <dbReference type="NCBI Taxonomy" id="482145"/>
    <lineage>
        <taxon>Eukaryota</taxon>
        <taxon>Fungi</taxon>
        <taxon>Dikarya</taxon>
        <taxon>Ascomycota</taxon>
        <taxon>Pezizomycotina</taxon>
        <taxon>Eurotiomycetes</taxon>
        <taxon>Eurotiomycetidae</taxon>
        <taxon>Eurotiales</taxon>
        <taxon>Aspergillaceae</taxon>
        <taxon>Aspergillus</taxon>
        <taxon>Aspergillus subgen. Circumdati</taxon>
    </lineage>
</organism>
<name>A0A2J5I6U1_9EURO</name>
<dbReference type="EMBL" id="KZ559503">
    <property type="protein sequence ID" value="PLN85683.1"/>
    <property type="molecule type" value="Genomic_DNA"/>
</dbReference>
<proteinExistence type="predicted"/>
<reference evidence="3" key="1">
    <citation type="submission" date="2017-12" db="EMBL/GenBank/DDBJ databases">
        <authorList>
            <consortium name="DOE Joint Genome Institute"/>
            <person name="Mondo S.J."/>
            <person name="Kjaerbolling I."/>
            <person name="Vesth T.C."/>
            <person name="Frisvad J.C."/>
            <person name="Nybo J.L."/>
            <person name="Theobald S."/>
            <person name="Kuo A."/>
            <person name="Bowyer P."/>
            <person name="Matsuda Y."/>
            <person name="Lyhne E.K."/>
            <person name="Kogle M.E."/>
            <person name="Clum A."/>
            <person name="Lipzen A."/>
            <person name="Salamov A."/>
            <person name="Ngan C.Y."/>
            <person name="Daum C."/>
            <person name="Chiniquy J."/>
            <person name="Barry K."/>
            <person name="LaButti K."/>
            <person name="Haridas S."/>
            <person name="Simmons B.A."/>
            <person name="Magnuson J.K."/>
            <person name="Mortensen U.H."/>
            <person name="Larsen T.O."/>
            <person name="Grigoriev I.V."/>
            <person name="Baker S.E."/>
            <person name="Andersen M.R."/>
            <person name="Nordberg H.P."/>
            <person name="Cantor M.N."/>
            <person name="Hua S.X."/>
        </authorList>
    </citation>
    <scope>NUCLEOTIDE SEQUENCE [LARGE SCALE GENOMIC DNA]</scope>
    <source>
        <strain evidence="3">IBT 19404</strain>
    </source>
</reference>
<keyword evidence="1" id="KW-0732">Signal</keyword>
<evidence type="ECO:0000256" key="1">
    <source>
        <dbReference type="SAM" id="SignalP"/>
    </source>
</evidence>
<gene>
    <name evidence="2" type="ORF">BDW42DRAFT_190705</name>
</gene>
<evidence type="ECO:0000313" key="3">
    <source>
        <dbReference type="Proteomes" id="UP000235023"/>
    </source>
</evidence>